<evidence type="ECO:0000259" key="8">
    <source>
        <dbReference type="PROSITE" id="PS50011"/>
    </source>
</evidence>
<feature type="domain" description="Protein kinase" evidence="8">
    <location>
        <begin position="185"/>
        <end position="311"/>
    </location>
</feature>
<reference evidence="9" key="1">
    <citation type="submission" date="2021-10" db="EMBL/GenBank/DDBJ databases">
        <title>Tropical sea cucumber genome reveals ecological adaptation and Cuvierian tubules defense mechanism.</title>
        <authorList>
            <person name="Chen T."/>
        </authorList>
    </citation>
    <scope>NUCLEOTIDE SEQUENCE</scope>
    <source>
        <strain evidence="9">Nanhai2018</strain>
        <tissue evidence="9">Muscle</tissue>
    </source>
</reference>
<keyword evidence="7" id="KW-0472">Membrane</keyword>
<comment type="caution">
    <text evidence="9">The sequence shown here is derived from an EMBL/GenBank/DDBJ whole genome shotgun (WGS) entry which is preliminary data.</text>
</comment>
<keyword evidence="1" id="KW-0723">Serine/threonine-protein kinase</keyword>
<feature type="region of interest" description="Disordered" evidence="6">
    <location>
        <begin position="91"/>
        <end position="114"/>
    </location>
</feature>
<keyword evidence="7" id="KW-0812">Transmembrane</keyword>
<evidence type="ECO:0000256" key="4">
    <source>
        <dbReference type="ARBA" id="ARBA00022777"/>
    </source>
</evidence>
<evidence type="ECO:0000256" key="7">
    <source>
        <dbReference type="SAM" id="Phobius"/>
    </source>
</evidence>
<dbReference type="PROSITE" id="PS50011">
    <property type="entry name" value="PROTEIN_KINASE_DOM"/>
    <property type="match status" value="1"/>
</dbReference>
<dbReference type="GO" id="GO:0004674">
    <property type="term" value="F:protein serine/threonine kinase activity"/>
    <property type="evidence" value="ECO:0007669"/>
    <property type="project" value="UniProtKB-KW"/>
</dbReference>
<evidence type="ECO:0000313" key="9">
    <source>
        <dbReference type="EMBL" id="KAJ8039986.1"/>
    </source>
</evidence>
<dbReference type="InterPro" id="IPR011009">
    <property type="entry name" value="Kinase-like_dom_sf"/>
</dbReference>
<keyword evidence="3" id="KW-0547">Nucleotide-binding</keyword>
<keyword evidence="5" id="KW-0067">ATP-binding</keyword>
<sequence length="311" mass="35190">MWFILETSSLPQLLIFVASCFVLVAFLPCFIFRRLLSGTTCHNQNMPEKTPDLMEATSVRSLEGDFIREPLHTNPFEDVQALKQSNADENGNIQKQQKTLSGTESVSQGCITSSNRESVEASSCTEDSPKNRTEALTREVRQNCVIYSNNVSDVKSFSEPGYNDGVLMNQNLTVWNGQYRFNKEFLQDKMIGEGDYGIVIACHDWKTKGKIATKMKENLRPFEVSLLAEVKSMPFIIGFLGATTEGNILYLHMELFQGACHLEYFAQEGWKHLKSQVIVVQICLQLLQALDYLSRRQIIHRDLTGKYAAGH</sequence>
<gene>
    <name evidence="9" type="ORF">HOLleu_14159</name>
</gene>
<proteinExistence type="predicted"/>
<accession>A0A9Q1C759</accession>
<dbReference type="Gene3D" id="1.10.510.10">
    <property type="entry name" value="Transferase(Phosphotransferase) domain 1"/>
    <property type="match status" value="1"/>
</dbReference>
<feature type="transmembrane region" description="Helical" evidence="7">
    <location>
        <begin position="12"/>
        <end position="32"/>
    </location>
</feature>
<dbReference type="PANTHER" id="PTHR11584:SF369">
    <property type="entry name" value="MITOGEN-ACTIVATED PROTEIN KINASE KINASE KINASE 19-RELATED"/>
    <property type="match status" value="1"/>
</dbReference>
<organism evidence="9 10">
    <name type="scientific">Holothuria leucospilota</name>
    <name type="common">Black long sea cucumber</name>
    <name type="synonym">Mertensiothuria leucospilota</name>
    <dbReference type="NCBI Taxonomy" id="206669"/>
    <lineage>
        <taxon>Eukaryota</taxon>
        <taxon>Metazoa</taxon>
        <taxon>Echinodermata</taxon>
        <taxon>Eleutherozoa</taxon>
        <taxon>Echinozoa</taxon>
        <taxon>Holothuroidea</taxon>
        <taxon>Aspidochirotacea</taxon>
        <taxon>Aspidochirotida</taxon>
        <taxon>Holothuriidae</taxon>
        <taxon>Holothuria</taxon>
    </lineage>
</organism>
<evidence type="ECO:0000256" key="3">
    <source>
        <dbReference type="ARBA" id="ARBA00022741"/>
    </source>
</evidence>
<evidence type="ECO:0000313" key="10">
    <source>
        <dbReference type="Proteomes" id="UP001152320"/>
    </source>
</evidence>
<evidence type="ECO:0000256" key="6">
    <source>
        <dbReference type="SAM" id="MobiDB-lite"/>
    </source>
</evidence>
<dbReference type="Proteomes" id="UP001152320">
    <property type="component" value="Chromosome 6"/>
</dbReference>
<dbReference type="Pfam" id="PF00069">
    <property type="entry name" value="Pkinase"/>
    <property type="match status" value="1"/>
</dbReference>
<protein>
    <submittedName>
        <fullName evidence="9">Mitogen-activated protein kinase kinase kinase 8</fullName>
    </submittedName>
</protein>
<dbReference type="GO" id="GO:0005524">
    <property type="term" value="F:ATP binding"/>
    <property type="evidence" value="ECO:0007669"/>
    <property type="project" value="UniProtKB-KW"/>
</dbReference>
<dbReference type="PANTHER" id="PTHR11584">
    <property type="entry name" value="SERINE/THREONINE PROTEIN KINASE"/>
    <property type="match status" value="1"/>
</dbReference>
<name>A0A9Q1C759_HOLLE</name>
<evidence type="ECO:0000256" key="2">
    <source>
        <dbReference type="ARBA" id="ARBA00022679"/>
    </source>
</evidence>
<keyword evidence="7" id="KW-1133">Transmembrane helix</keyword>
<keyword evidence="2" id="KW-0808">Transferase</keyword>
<evidence type="ECO:0000256" key="5">
    <source>
        <dbReference type="ARBA" id="ARBA00022840"/>
    </source>
</evidence>
<evidence type="ECO:0000256" key="1">
    <source>
        <dbReference type="ARBA" id="ARBA00022527"/>
    </source>
</evidence>
<dbReference type="EMBL" id="JAIZAY010000006">
    <property type="protein sequence ID" value="KAJ8039986.1"/>
    <property type="molecule type" value="Genomic_DNA"/>
</dbReference>
<dbReference type="AlphaFoldDB" id="A0A9Q1C759"/>
<keyword evidence="10" id="KW-1185">Reference proteome</keyword>
<keyword evidence="4 9" id="KW-0418">Kinase</keyword>
<dbReference type="InterPro" id="IPR000719">
    <property type="entry name" value="Prot_kinase_dom"/>
</dbReference>
<dbReference type="SUPFAM" id="SSF56112">
    <property type="entry name" value="Protein kinase-like (PK-like)"/>
    <property type="match status" value="1"/>
</dbReference>